<name>A0A0A9AK98_ARUDO</name>
<sequence>MQSSWTLCTFFFVYSSDVFNFSTVRSSGAWKFRASCSLFIFSSSRLHWLFF</sequence>
<dbReference type="AlphaFoldDB" id="A0A0A9AK98"/>
<accession>A0A0A9AK98</accession>
<reference evidence="1" key="1">
    <citation type="submission" date="2014-09" db="EMBL/GenBank/DDBJ databases">
        <authorList>
            <person name="Magalhaes I.L.F."/>
            <person name="Oliveira U."/>
            <person name="Santos F.R."/>
            <person name="Vidigal T.H.D.A."/>
            <person name="Brescovit A.D."/>
            <person name="Santos A.J."/>
        </authorList>
    </citation>
    <scope>NUCLEOTIDE SEQUENCE</scope>
    <source>
        <tissue evidence="1">Shoot tissue taken approximately 20 cm above the soil surface</tissue>
    </source>
</reference>
<proteinExistence type="predicted"/>
<reference evidence="1" key="2">
    <citation type="journal article" date="2015" name="Data Brief">
        <title>Shoot transcriptome of the giant reed, Arundo donax.</title>
        <authorList>
            <person name="Barrero R.A."/>
            <person name="Guerrero F.D."/>
            <person name="Moolhuijzen P."/>
            <person name="Goolsby J.A."/>
            <person name="Tidwell J."/>
            <person name="Bellgard S.E."/>
            <person name="Bellgard M.I."/>
        </authorList>
    </citation>
    <scope>NUCLEOTIDE SEQUENCE</scope>
    <source>
        <tissue evidence="1">Shoot tissue taken approximately 20 cm above the soil surface</tissue>
    </source>
</reference>
<protein>
    <submittedName>
        <fullName evidence="1">Uncharacterized protein</fullName>
    </submittedName>
</protein>
<organism evidence="1">
    <name type="scientific">Arundo donax</name>
    <name type="common">Giant reed</name>
    <name type="synonym">Donax arundinaceus</name>
    <dbReference type="NCBI Taxonomy" id="35708"/>
    <lineage>
        <taxon>Eukaryota</taxon>
        <taxon>Viridiplantae</taxon>
        <taxon>Streptophyta</taxon>
        <taxon>Embryophyta</taxon>
        <taxon>Tracheophyta</taxon>
        <taxon>Spermatophyta</taxon>
        <taxon>Magnoliopsida</taxon>
        <taxon>Liliopsida</taxon>
        <taxon>Poales</taxon>
        <taxon>Poaceae</taxon>
        <taxon>PACMAD clade</taxon>
        <taxon>Arundinoideae</taxon>
        <taxon>Arundineae</taxon>
        <taxon>Arundo</taxon>
    </lineage>
</organism>
<evidence type="ECO:0000313" key="1">
    <source>
        <dbReference type="EMBL" id="JAD49380.1"/>
    </source>
</evidence>
<dbReference type="EMBL" id="GBRH01248515">
    <property type="protein sequence ID" value="JAD49380.1"/>
    <property type="molecule type" value="Transcribed_RNA"/>
</dbReference>